<dbReference type="PRINTS" id="PR00599">
    <property type="entry name" value="MAPEPTIDASE"/>
</dbReference>
<dbReference type="EMBL" id="JACJVR010000032">
    <property type="protein sequence ID" value="MBB6691629.1"/>
    <property type="molecule type" value="Genomic_DNA"/>
</dbReference>
<dbReference type="InterPro" id="IPR001714">
    <property type="entry name" value="Pept_M24_MAP"/>
</dbReference>
<dbReference type="SUPFAM" id="SSF55920">
    <property type="entry name" value="Creatinase/aminopeptidase"/>
    <property type="match status" value="1"/>
</dbReference>
<feature type="domain" description="Creatinase N-terminal" evidence="5">
    <location>
        <begin position="10"/>
        <end position="145"/>
    </location>
</feature>
<keyword evidence="6" id="KW-0645">Protease</keyword>
<dbReference type="InterPro" id="IPR036005">
    <property type="entry name" value="Creatinase/aminopeptidase-like"/>
</dbReference>
<dbReference type="Pfam" id="PF00557">
    <property type="entry name" value="Peptidase_M24"/>
    <property type="match status" value="1"/>
</dbReference>
<dbReference type="GO" id="GO:0008235">
    <property type="term" value="F:metalloexopeptidase activity"/>
    <property type="evidence" value="ECO:0007669"/>
    <property type="project" value="UniProtKB-ARBA"/>
</dbReference>
<evidence type="ECO:0000313" key="7">
    <source>
        <dbReference type="Proteomes" id="UP000553776"/>
    </source>
</evidence>
<evidence type="ECO:0000259" key="5">
    <source>
        <dbReference type="Pfam" id="PF01321"/>
    </source>
</evidence>
<feature type="domain" description="Peptidase M24" evidence="4">
    <location>
        <begin position="157"/>
        <end position="357"/>
    </location>
</feature>
<dbReference type="GO" id="GO:0004177">
    <property type="term" value="F:aminopeptidase activity"/>
    <property type="evidence" value="ECO:0007669"/>
    <property type="project" value="UniProtKB-KW"/>
</dbReference>
<comment type="caution">
    <text evidence="6">The sequence shown here is derived from an EMBL/GenBank/DDBJ whole genome shotgun (WGS) entry which is preliminary data.</text>
</comment>
<dbReference type="Proteomes" id="UP000553776">
    <property type="component" value="Unassembled WGS sequence"/>
</dbReference>
<protein>
    <submittedName>
        <fullName evidence="6">Aminopeptidase P family protein</fullName>
    </submittedName>
</protein>
<evidence type="ECO:0000313" key="6">
    <source>
        <dbReference type="EMBL" id="MBB6691629.1"/>
    </source>
</evidence>
<dbReference type="InterPro" id="IPR000587">
    <property type="entry name" value="Creatinase_N"/>
</dbReference>
<comment type="similarity">
    <text evidence="2">Belongs to the peptidase M24B family.</text>
</comment>
<reference evidence="6 7" key="1">
    <citation type="submission" date="2020-08" db="EMBL/GenBank/DDBJ databases">
        <title>Cohnella phylogeny.</title>
        <authorList>
            <person name="Dunlap C."/>
        </authorList>
    </citation>
    <scope>NUCLEOTIDE SEQUENCE [LARGE SCALE GENOMIC DNA]</scope>
    <source>
        <strain evidence="6 7">DSM 25239</strain>
    </source>
</reference>
<dbReference type="Pfam" id="PF01321">
    <property type="entry name" value="Creatinase_N"/>
    <property type="match status" value="1"/>
</dbReference>
<evidence type="ECO:0000256" key="2">
    <source>
        <dbReference type="ARBA" id="ARBA00008766"/>
    </source>
</evidence>
<dbReference type="InterPro" id="IPR050659">
    <property type="entry name" value="Peptidase_M24B"/>
</dbReference>
<dbReference type="PANTHER" id="PTHR46112">
    <property type="entry name" value="AMINOPEPTIDASE"/>
    <property type="match status" value="1"/>
</dbReference>
<dbReference type="CDD" id="cd01092">
    <property type="entry name" value="APP-like"/>
    <property type="match status" value="1"/>
</dbReference>
<keyword evidence="6" id="KW-0378">Hydrolase</keyword>
<keyword evidence="6" id="KW-0031">Aminopeptidase</keyword>
<sequence length="375" mass="40541">MTDVNAWTSRKAKLRAHLSNGGIDAAFISNPTHLYYFTGFLSEPHERFLALYLDARTGEETLFVPSLDAEAASRAGAGVPKRLVPLSDTDDAYAILKRETAAGGPVGALGVEKSFLTLDRAERLGEAFPGARLADLTGFIDSLRVRKTEEEIARVAVAVETIEKVMEHAVKQAKIGMTELELTAELEYQMKRLGADKPSFDSIVLTGTRSALPHGVPEAVPIARGDFLLIDIGVKMNGYCSDITRTFLVGEGTAEQERIYETVLAANLAGIAAAGRVGSPVAEVDRAARETIAAAGYGEFFTHRVGHGFGMDIHEFPSLHGENRHPLEPGMLFTVEPGIYVPSIGGVRIEDDVYIREDGSVRVLTSFPKTLTRIG</sequence>
<proteinExistence type="inferred from homology"/>
<dbReference type="InterPro" id="IPR029149">
    <property type="entry name" value="Creatin/AminoP/Spt16_N"/>
</dbReference>
<dbReference type="SUPFAM" id="SSF53092">
    <property type="entry name" value="Creatinase/prolidase N-terminal domain"/>
    <property type="match status" value="1"/>
</dbReference>
<dbReference type="AlphaFoldDB" id="A0A841TVF9"/>
<gene>
    <name evidence="6" type="ORF">H7B90_09475</name>
</gene>
<dbReference type="RefSeq" id="WP_185135626.1">
    <property type="nucleotide sequence ID" value="NZ_BORM01000027.1"/>
</dbReference>
<dbReference type="Gene3D" id="3.40.350.10">
    <property type="entry name" value="Creatinase/prolidase N-terminal domain"/>
    <property type="match status" value="1"/>
</dbReference>
<dbReference type="Gene3D" id="3.90.230.10">
    <property type="entry name" value="Creatinase/methionine aminopeptidase superfamily"/>
    <property type="match status" value="1"/>
</dbReference>
<name>A0A841TVF9_9BACL</name>
<accession>A0A841TVF9</accession>
<keyword evidence="3" id="KW-0464">Manganese</keyword>
<dbReference type="PANTHER" id="PTHR46112:SF10">
    <property type="entry name" value="DIPEPTIDASE YKVY-RELATED"/>
    <property type="match status" value="1"/>
</dbReference>
<dbReference type="InterPro" id="IPR000994">
    <property type="entry name" value="Pept_M24"/>
</dbReference>
<keyword evidence="7" id="KW-1185">Reference proteome</keyword>
<evidence type="ECO:0000259" key="4">
    <source>
        <dbReference type="Pfam" id="PF00557"/>
    </source>
</evidence>
<organism evidence="6 7">
    <name type="scientific">Cohnella xylanilytica</name>
    <dbReference type="NCBI Taxonomy" id="557555"/>
    <lineage>
        <taxon>Bacteria</taxon>
        <taxon>Bacillati</taxon>
        <taxon>Bacillota</taxon>
        <taxon>Bacilli</taxon>
        <taxon>Bacillales</taxon>
        <taxon>Paenibacillaceae</taxon>
        <taxon>Cohnella</taxon>
    </lineage>
</organism>
<evidence type="ECO:0000256" key="3">
    <source>
        <dbReference type="ARBA" id="ARBA00023211"/>
    </source>
</evidence>
<comment type="cofactor">
    <cofactor evidence="1">
        <name>Mn(2+)</name>
        <dbReference type="ChEBI" id="CHEBI:29035"/>
    </cofactor>
</comment>
<evidence type="ECO:0000256" key="1">
    <source>
        <dbReference type="ARBA" id="ARBA00001936"/>
    </source>
</evidence>